<accession>A0A1M4YUA5</accession>
<name>A0A1M4YUA5_9BACL</name>
<evidence type="ECO:0000313" key="2">
    <source>
        <dbReference type="Proteomes" id="UP000184476"/>
    </source>
</evidence>
<sequence>MNVEIEEWLIVDGYNIIGMEQGFQWIPERLEQKRAELSAALSEYQAVTGRRVYLVFDAHLTPGAEVKQRQEGIEIFFTRQDETADEWIERFVRKYRKPGRHIFVATSDFLEQRMIFGQGAYRISGRELLSEIRQMNQRLQKRIHQQDQMQKKPKLMDRISHDIRQKLEQWRRKN</sequence>
<dbReference type="PANTHER" id="PTHR34547:SF1">
    <property type="entry name" value="YACP-LIKE NYN DOMAIN PROTEIN"/>
    <property type="match status" value="1"/>
</dbReference>
<dbReference type="PANTHER" id="PTHR34547">
    <property type="entry name" value="YACP-LIKE NYN DOMAIN PROTEIN"/>
    <property type="match status" value="1"/>
</dbReference>
<reference evidence="1 2" key="1">
    <citation type="submission" date="2016-11" db="EMBL/GenBank/DDBJ databases">
        <authorList>
            <person name="Jaros S."/>
            <person name="Januszkiewicz K."/>
            <person name="Wedrychowicz H."/>
        </authorList>
    </citation>
    <scope>NUCLEOTIDE SEQUENCE [LARGE SCALE GENOMIC DNA]</scope>
    <source>
        <strain evidence="1 2">DSM 44666</strain>
    </source>
</reference>
<dbReference type="InterPro" id="IPR010298">
    <property type="entry name" value="YacP-like"/>
</dbReference>
<dbReference type="STRING" id="112248.SAMN05444392_107149"/>
<dbReference type="CDD" id="cd10912">
    <property type="entry name" value="PIN_YacP-like"/>
    <property type="match status" value="1"/>
</dbReference>
<dbReference type="Pfam" id="PF05991">
    <property type="entry name" value="NYN_YacP"/>
    <property type="match status" value="1"/>
</dbReference>
<dbReference type="RefSeq" id="WP_084731521.1">
    <property type="nucleotide sequence ID" value="NZ_FQVL01000007.1"/>
</dbReference>
<protein>
    <recommendedName>
        <fullName evidence="3">YacP-like NYN domain-containing protein</fullName>
    </recommendedName>
</protein>
<dbReference type="OrthoDB" id="9792160at2"/>
<proteinExistence type="predicted"/>
<keyword evidence="2" id="KW-1185">Reference proteome</keyword>
<dbReference type="Proteomes" id="UP000184476">
    <property type="component" value="Unassembled WGS sequence"/>
</dbReference>
<dbReference type="AlphaFoldDB" id="A0A1M4YUA5"/>
<evidence type="ECO:0008006" key="3">
    <source>
        <dbReference type="Google" id="ProtNLM"/>
    </source>
</evidence>
<dbReference type="EMBL" id="FQVL01000007">
    <property type="protein sequence ID" value="SHF09350.1"/>
    <property type="molecule type" value="Genomic_DNA"/>
</dbReference>
<gene>
    <name evidence="1" type="ORF">SAMN05444392_107149</name>
</gene>
<evidence type="ECO:0000313" key="1">
    <source>
        <dbReference type="EMBL" id="SHF09350.1"/>
    </source>
</evidence>
<organism evidence="1 2">
    <name type="scientific">Seinonella peptonophila</name>
    <dbReference type="NCBI Taxonomy" id="112248"/>
    <lineage>
        <taxon>Bacteria</taxon>
        <taxon>Bacillati</taxon>
        <taxon>Bacillota</taxon>
        <taxon>Bacilli</taxon>
        <taxon>Bacillales</taxon>
        <taxon>Thermoactinomycetaceae</taxon>
        <taxon>Seinonella</taxon>
    </lineage>
</organism>